<evidence type="ECO:0000313" key="5">
    <source>
        <dbReference type="EMBL" id="CAH0416220.1"/>
    </source>
</evidence>
<organism evidence="5 6">
    <name type="scientific">Periweissella fabaria</name>
    <dbReference type="NCBI Taxonomy" id="546157"/>
    <lineage>
        <taxon>Bacteria</taxon>
        <taxon>Bacillati</taxon>
        <taxon>Bacillota</taxon>
        <taxon>Bacilli</taxon>
        <taxon>Lactobacillales</taxon>
        <taxon>Lactobacillaceae</taxon>
        <taxon>Periweissella</taxon>
    </lineage>
</organism>
<comment type="caution">
    <text evidence="5">The sequence shown here is derived from an EMBL/GenBank/DDBJ whole genome shotgun (WGS) entry which is preliminary data.</text>
</comment>
<dbReference type="PROSITE" id="PS50987">
    <property type="entry name" value="HTH_ARSR_2"/>
    <property type="match status" value="1"/>
</dbReference>
<accession>A0ABN8BKS7</accession>
<dbReference type="RefSeq" id="WP_230096280.1">
    <property type="nucleotide sequence ID" value="NZ_CAKKNS010000001.1"/>
</dbReference>
<dbReference type="InterPro" id="IPR001845">
    <property type="entry name" value="HTH_ArsR_DNA-bd_dom"/>
</dbReference>
<feature type="domain" description="HTH arsR-type" evidence="4">
    <location>
        <begin position="7"/>
        <end position="101"/>
    </location>
</feature>
<dbReference type="CDD" id="cd00090">
    <property type="entry name" value="HTH_ARSR"/>
    <property type="match status" value="1"/>
</dbReference>
<dbReference type="PANTHER" id="PTHR43132:SF6">
    <property type="entry name" value="HTH-TYPE TRANSCRIPTIONAL REPRESSOR CZRA"/>
    <property type="match status" value="1"/>
</dbReference>
<dbReference type="InterPro" id="IPR011991">
    <property type="entry name" value="ArsR-like_HTH"/>
</dbReference>
<dbReference type="Proteomes" id="UP000789707">
    <property type="component" value="Unassembled WGS sequence"/>
</dbReference>
<dbReference type="NCBIfam" id="NF033788">
    <property type="entry name" value="HTH_metalloreg"/>
    <property type="match status" value="1"/>
</dbReference>
<sequence length="113" mass="12376">MATVKALSAAELAETAAIYKVLSNPTRIRILYALENNELDVSTIVKVLELDQPSVSHQLAILKKHQLVASTKVGKHVHYRLDDPHILEVIEATIAHVKHVILGLPHGSDGDSF</sequence>
<dbReference type="PANTHER" id="PTHR43132">
    <property type="entry name" value="ARSENICAL RESISTANCE OPERON REPRESSOR ARSR-RELATED"/>
    <property type="match status" value="1"/>
</dbReference>
<dbReference type="InterPro" id="IPR036388">
    <property type="entry name" value="WH-like_DNA-bd_sf"/>
</dbReference>
<dbReference type="SMART" id="SM00418">
    <property type="entry name" value="HTH_ARSR"/>
    <property type="match status" value="1"/>
</dbReference>
<keyword evidence="3" id="KW-0804">Transcription</keyword>
<keyword evidence="6" id="KW-1185">Reference proteome</keyword>
<evidence type="ECO:0000256" key="1">
    <source>
        <dbReference type="ARBA" id="ARBA00023015"/>
    </source>
</evidence>
<proteinExistence type="predicted"/>
<protein>
    <submittedName>
        <fullName evidence="5">HTH-type transcriptional repressor CzrA</fullName>
    </submittedName>
</protein>
<evidence type="ECO:0000313" key="6">
    <source>
        <dbReference type="Proteomes" id="UP000789707"/>
    </source>
</evidence>
<dbReference type="PRINTS" id="PR00778">
    <property type="entry name" value="HTHARSR"/>
</dbReference>
<dbReference type="Pfam" id="PF01022">
    <property type="entry name" value="HTH_5"/>
    <property type="match status" value="1"/>
</dbReference>
<evidence type="ECO:0000256" key="2">
    <source>
        <dbReference type="ARBA" id="ARBA00023125"/>
    </source>
</evidence>
<dbReference type="EMBL" id="CAKKNS010000001">
    <property type="protein sequence ID" value="CAH0416220.1"/>
    <property type="molecule type" value="Genomic_DNA"/>
</dbReference>
<name>A0ABN8BKS7_9LACO</name>
<dbReference type="Gene3D" id="1.10.10.10">
    <property type="entry name" value="Winged helix-like DNA-binding domain superfamily/Winged helix DNA-binding domain"/>
    <property type="match status" value="1"/>
</dbReference>
<evidence type="ECO:0000256" key="3">
    <source>
        <dbReference type="ARBA" id="ARBA00023163"/>
    </source>
</evidence>
<gene>
    <name evidence="5" type="primary">czrA</name>
    <name evidence="5" type="ORF">WFA24289_00519</name>
</gene>
<dbReference type="InterPro" id="IPR051011">
    <property type="entry name" value="Metal_resp_trans_reg"/>
</dbReference>
<keyword evidence="1" id="KW-0805">Transcription regulation</keyword>
<dbReference type="SUPFAM" id="SSF46785">
    <property type="entry name" value="Winged helix' DNA-binding domain"/>
    <property type="match status" value="1"/>
</dbReference>
<dbReference type="InterPro" id="IPR036390">
    <property type="entry name" value="WH_DNA-bd_sf"/>
</dbReference>
<evidence type="ECO:0000259" key="4">
    <source>
        <dbReference type="PROSITE" id="PS50987"/>
    </source>
</evidence>
<reference evidence="5 6" key="1">
    <citation type="submission" date="2021-11" db="EMBL/GenBank/DDBJ databases">
        <authorList>
            <person name="Depoorter E."/>
        </authorList>
    </citation>
    <scope>NUCLEOTIDE SEQUENCE [LARGE SCALE GENOMIC DNA]</scope>
    <source>
        <strain evidence="5 6">LMG 24289</strain>
    </source>
</reference>
<keyword evidence="2" id="KW-0238">DNA-binding</keyword>